<keyword evidence="2 4" id="KW-0560">Oxidoreductase</keyword>
<reference evidence="7 8" key="1">
    <citation type="submission" date="2016-07" db="EMBL/GenBank/DDBJ databases">
        <title>Pervasive Adenine N6-methylation of Active Genes in Fungi.</title>
        <authorList>
            <consortium name="DOE Joint Genome Institute"/>
            <person name="Mondo S.J."/>
            <person name="Dannebaum R.O."/>
            <person name="Kuo R.C."/>
            <person name="Labutti K."/>
            <person name="Haridas S."/>
            <person name="Kuo A."/>
            <person name="Salamov A."/>
            <person name="Ahrendt S.R."/>
            <person name="Lipzen A."/>
            <person name="Sullivan W."/>
            <person name="Andreopoulos W.B."/>
            <person name="Clum A."/>
            <person name="Lindquist E."/>
            <person name="Daum C."/>
            <person name="Ramamoorthy G.K."/>
            <person name="Gryganskyi A."/>
            <person name="Culley D."/>
            <person name="Magnuson J.K."/>
            <person name="James T.Y."/>
            <person name="O'Malley M.A."/>
            <person name="Stajich J.E."/>
            <person name="Spatafora J.W."/>
            <person name="Visel A."/>
            <person name="Grigoriev I.V."/>
        </authorList>
    </citation>
    <scope>NUCLEOTIDE SEQUENCE [LARGE SCALE GENOMIC DNA]</scope>
    <source>
        <strain evidence="7 8">68-887.2</strain>
    </source>
</reference>
<sequence length="347" mass="37396">MPVAVPSPKPKILGIGYPRFALPEWKELAEAYDIHYFVPGDRKQVVSEVKRLCDEQGPFAAAYVLFGTSGYSPFHRDMLGPLFDQPGFCGLFAQGGAGYDDVDHVWLAEQGCYLSNTPNAVTAATADMGILLMLSALRGSTEGEANARQGKWRDGLGLESDPTGLTIGFLGMGSIGKNMAKKTQAWDMKVLYHNRKPISPEDEASLNATYVSFDELLSQSDVISVNCPLTPETRGILDAKAFAKMKDGVFIVNTARGAVIDESALVAALDSGKVARAGLDVLTTEPCRDTSHPLLNSNKVTVQPHLGAFTKGTILRGEREVFANVKQYMETGTPVNPVNNPVKVSKA</sequence>
<proteinExistence type="inferred from homology"/>
<dbReference type="OrthoDB" id="298012at2759"/>
<evidence type="ECO:0000256" key="2">
    <source>
        <dbReference type="ARBA" id="ARBA00023002"/>
    </source>
</evidence>
<keyword evidence="8" id="KW-1185">Reference proteome</keyword>
<dbReference type="InterPro" id="IPR036291">
    <property type="entry name" value="NAD(P)-bd_dom_sf"/>
</dbReference>
<gene>
    <name evidence="7" type="ORF">BCR39DRAFT_545806</name>
</gene>
<dbReference type="GO" id="GO:0016618">
    <property type="term" value="F:hydroxypyruvate reductase [NAD(P)H] activity"/>
    <property type="evidence" value="ECO:0007669"/>
    <property type="project" value="TreeGrafter"/>
</dbReference>
<dbReference type="STRING" id="71784.A0A1Y2AQ97"/>
<comment type="similarity">
    <text evidence="1 4">Belongs to the D-isomer specific 2-hydroxyacid dehydrogenase family.</text>
</comment>
<dbReference type="AlphaFoldDB" id="A0A1Y2AQ97"/>
<dbReference type="Pfam" id="PF00389">
    <property type="entry name" value="2-Hacid_dh"/>
    <property type="match status" value="1"/>
</dbReference>
<dbReference type="PANTHER" id="PTHR10996:SF129">
    <property type="entry name" value="2-HYDROXYACID DEHYDROGENASE C1773.17C-RELATED"/>
    <property type="match status" value="1"/>
</dbReference>
<accession>A0A1Y2AQ97</accession>
<dbReference type="CDD" id="cd12168">
    <property type="entry name" value="Mand_dh_like"/>
    <property type="match status" value="1"/>
</dbReference>
<dbReference type="PROSITE" id="PS00670">
    <property type="entry name" value="D_2_HYDROXYACID_DH_2"/>
    <property type="match status" value="1"/>
</dbReference>
<dbReference type="InterPro" id="IPR050223">
    <property type="entry name" value="D-isomer_2-hydroxyacid_DH"/>
</dbReference>
<feature type="domain" description="D-isomer specific 2-hydroxyacid dehydrogenase catalytic" evidence="5">
    <location>
        <begin position="69"/>
        <end position="339"/>
    </location>
</feature>
<name>A0A1Y2AQ97_9TREE</name>
<dbReference type="InParanoid" id="A0A1Y2AQ97"/>
<evidence type="ECO:0000313" key="8">
    <source>
        <dbReference type="Proteomes" id="UP000193986"/>
    </source>
</evidence>
<dbReference type="SUPFAM" id="SSF52283">
    <property type="entry name" value="Formate/glycerate dehydrogenase catalytic domain-like"/>
    <property type="match status" value="1"/>
</dbReference>
<evidence type="ECO:0000256" key="4">
    <source>
        <dbReference type="RuleBase" id="RU003719"/>
    </source>
</evidence>
<dbReference type="FunCoup" id="A0A1Y2AQ97">
    <property type="interactions" value="290"/>
</dbReference>
<organism evidence="7 8">
    <name type="scientific">Naematelia encephala</name>
    <dbReference type="NCBI Taxonomy" id="71784"/>
    <lineage>
        <taxon>Eukaryota</taxon>
        <taxon>Fungi</taxon>
        <taxon>Dikarya</taxon>
        <taxon>Basidiomycota</taxon>
        <taxon>Agaricomycotina</taxon>
        <taxon>Tremellomycetes</taxon>
        <taxon>Tremellales</taxon>
        <taxon>Naemateliaceae</taxon>
        <taxon>Naematelia</taxon>
    </lineage>
</organism>
<dbReference type="PANTHER" id="PTHR10996">
    <property type="entry name" value="2-HYDROXYACID DEHYDROGENASE-RELATED"/>
    <property type="match status" value="1"/>
</dbReference>
<keyword evidence="3" id="KW-0520">NAD</keyword>
<dbReference type="GO" id="GO:0030267">
    <property type="term" value="F:glyoxylate reductase (NADPH) activity"/>
    <property type="evidence" value="ECO:0007669"/>
    <property type="project" value="TreeGrafter"/>
</dbReference>
<dbReference type="PROSITE" id="PS00671">
    <property type="entry name" value="D_2_HYDROXYACID_DH_3"/>
    <property type="match status" value="1"/>
</dbReference>
<dbReference type="InterPro" id="IPR029753">
    <property type="entry name" value="D-isomer_DH_CS"/>
</dbReference>
<dbReference type="GO" id="GO:0005829">
    <property type="term" value="C:cytosol"/>
    <property type="evidence" value="ECO:0007669"/>
    <property type="project" value="TreeGrafter"/>
</dbReference>
<comment type="caution">
    <text evidence="7">The sequence shown here is derived from an EMBL/GenBank/DDBJ whole genome shotgun (WGS) entry which is preliminary data.</text>
</comment>
<feature type="domain" description="D-isomer specific 2-hydroxyacid dehydrogenase NAD-binding" evidence="6">
    <location>
        <begin position="131"/>
        <end position="307"/>
    </location>
</feature>
<evidence type="ECO:0000259" key="5">
    <source>
        <dbReference type="Pfam" id="PF00389"/>
    </source>
</evidence>
<evidence type="ECO:0000256" key="1">
    <source>
        <dbReference type="ARBA" id="ARBA00005854"/>
    </source>
</evidence>
<evidence type="ECO:0000259" key="6">
    <source>
        <dbReference type="Pfam" id="PF02826"/>
    </source>
</evidence>
<evidence type="ECO:0000313" key="7">
    <source>
        <dbReference type="EMBL" id="ORY24759.1"/>
    </source>
</evidence>
<dbReference type="EMBL" id="MCFC01000064">
    <property type="protein sequence ID" value="ORY24759.1"/>
    <property type="molecule type" value="Genomic_DNA"/>
</dbReference>
<dbReference type="Gene3D" id="3.40.50.720">
    <property type="entry name" value="NAD(P)-binding Rossmann-like Domain"/>
    <property type="match status" value="2"/>
</dbReference>
<dbReference type="Proteomes" id="UP000193986">
    <property type="component" value="Unassembled WGS sequence"/>
</dbReference>
<dbReference type="GO" id="GO:0051287">
    <property type="term" value="F:NAD binding"/>
    <property type="evidence" value="ECO:0007669"/>
    <property type="project" value="InterPro"/>
</dbReference>
<dbReference type="InterPro" id="IPR006139">
    <property type="entry name" value="D-isomer_2_OHA_DH_cat_dom"/>
</dbReference>
<protein>
    <submittedName>
        <fullName evidence="7">Glycerate-and formate-dehydrogenase</fullName>
    </submittedName>
</protein>
<dbReference type="InterPro" id="IPR006140">
    <property type="entry name" value="D-isomer_DH_NAD-bd"/>
</dbReference>
<dbReference type="Pfam" id="PF02826">
    <property type="entry name" value="2-Hacid_dh_C"/>
    <property type="match status" value="1"/>
</dbReference>
<dbReference type="SUPFAM" id="SSF51735">
    <property type="entry name" value="NAD(P)-binding Rossmann-fold domains"/>
    <property type="match status" value="1"/>
</dbReference>
<evidence type="ECO:0000256" key="3">
    <source>
        <dbReference type="ARBA" id="ARBA00023027"/>
    </source>
</evidence>
<dbReference type="FunFam" id="3.40.50.720:FF:000203">
    <property type="entry name" value="D-3-phosphoglycerate dehydrogenase (SerA)"/>
    <property type="match status" value="1"/>
</dbReference>